<dbReference type="Gene3D" id="3.90.1750.20">
    <property type="entry name" value="Putative Large Serine Recombinase, Chain B, Domain 2"/>
    <property type="match status" value="1"/>
</dbReference>
<dbReference type="PANTHER" id="PTHR30461">
    <property type="entry name" value="DNA-INVERTASE FROM LAMBDOID PROPHAGE"/>
    <property type="match status" value="1"/>
</dbReference>
<gene>
    <name evidence="4" type="ORF">HRV97_16875</name>
</gene>
<protein>
    <submittedName>
        <fullName evidence="4">Recombinase family protein</fullName>
    </submittedName>
</protein>
<keyword evidence="5" id="KW-1185">Reference proteome</keyword>
<dbReference type="SUPFAM" id="SSF53041">
    <property type="entry name" value="Resolvase-like"/>
    <property type="match status" value="1"/>
</dbReference>
<dbReference type="SMART" id="SM00857">
    <property type="entry name" value="Resolvase"/>
    <property type="match status" value="1"/>
</dbReference>
<dbReference type="InterPro" id="IPR038109">
    <property type="entry name" value="DNA_bind_recomb_sf"/>
</dbReference>
<feature type="domain" description="Recombinase" evidence="3">
    <location>
        <begin position="153"/>
        <end position="296"/>
    </location>
</feature>
<dbReference type="InterPro" id="IPR036162">
    <property type="entry name" value="Resolvase-like_N_sf"/>
</dbReference>
<dbReference type="EMBL" id="JABULH010000018">
    <property type="protein sequence ID" value="NTS66815.1"/>
    <property type="molecule type" value="Genomic_DNA"/>
</dbReference>
<dbReference type="Pfam" id="PF07508">
    <property type="entry name" value="Recombinase"/>
    <property type="match status" value="1"/>
</dbReference>
<sequence>MRTIIYARFSSQLQNSRSIDDQISICRERADREGWTVVEIFTDYAISGAAGITEEQRPGVAAMLARVRQGDIDQVLAESTDRLSRHQGDSHRIREQLEYHDTRLFTLSDGVVTEINGTFKSLMDSQFRKELGAKIKRGQRGSVSSGRSPAGLAYGYRTANQMDARGRPIRGLREIDEEQAEVVRRIFREFARGLAARTIAAKLNADGIKGPRGSHWRASTINGDGRRGNGILRNELYIGRLVHNRTSKVPEPVSRAVRIRVNLVEDRVVQSVPHLRIVDEESWKAAQARRRSYHGVKLHRTVRPRRMLSGLGVCGLCYEGWIVIGTERWGCTKYKSDGSCTNNRQITTEHYERRVLAALRQRMLEPALVEVFVREYHAEYARRSADSRRDKARLQRRLTVAQTQVKRLVAAIAAGGQEFADIREALAEARAEQDAAERALAELEALPVVALHPTVGADYRAQVERLNEALTDPEARLEAIPALRELIDRIVLTPNPDGRGVLLEVEGRLAAIIDLASGKSALEERLFVMERVKGIEPSS</sequence>
<keyword evidence="1" id="KW-0175">Coiled coil</keyword>
<dbReference type="InterPro" id="IPR006119">
    <property type="entry name" value="Resolv_N"/>
</dbReference>
<evidence type="ECO:0000313" key="5">
    <source>
        <dbReference type="Proteomes" id="UP000621447"/>
    </source>
</evidence>
<feature type="domain" description="Resolvase/invertase-type recombinase catalytic" evidence="2">
    <location>
        <begin position="2"/>
        <end position="159"/>
    </location>
</feature>
<dbReference type="InterPro" id="IPR011109">
    <property type="entry name" value="DNA_bind_recombinase_dom"/>
</dbReference>
<feature type="coiled-coil region" evidence="1">
    <location>
        <begin position="391"/>
        <end position="446"/>
    </location>
</feature>
<dbReference type="RefSeq" id="WP_174195295.1">
    <property type="nucleotide sequence ID" value="NZ_JABULH010000018.1"/>
</dbReference>
<organism evidence="4 5">
    <name type="scientific">Sphingomonas hominis</name>
    <dbReference type="NCBI Taxonomy" id="2741495"/>
    <lineage>
        <taxon>Bacteria</taxon>
        <taxon>Pseudomonadati</taxon>
        <taxon>Pseudomonadota</taxon>
        <taxon>Alphaproteobacteria</taxon>
        <taxon>Sphingomonadales</taxon>
        <taxon>Sphingomonadaceae</taxon>
        <taxon>Sphingomonas</taxon>
    </lineage>
</organism>
<reference evidence="4 5" key="1">
    <citation type="submission" date="2020-06" db="EMBL/GenBank/DDBJ databases">
        <title>Sphingomonas hominis sp. nov., a member of the Sphingomonas, isolated from the hair of a 22-year-old girl.</title>
        <authorList>
            <person name="Zhang D.-F."/>
            <person name="Cui X.-W."/>
        </authorList>
    </citation>
    <scope>NUCLEOTIDE SEQUENCE [LARGE SCALE GENOMIC DNA]</scope>
    <source>
        <strain evidence="4 5">HHU CXW</strain>
    </source>
</reference>
<dbReference type="InterPro" id="IPR050639">
    <property type="entry name" value="SSR_resolvase"/>
</dbReference>
<dbReference type="Proteomes" id="UP000621447">
    <property type="component" value="Unassembled WGS sequence"/>
</dbReference>
<name>A0ABX2JJK3_9SPHN</name>
<accession>A0ABX2JJK3</accession>
<comment type="caution">
    <text evidence="4">The sequence shown here is derived from an EMBL/GenBank/DDBJ whole genome shotgun (WGS) entry which is preliminary data.</text>
</comment>
<dbReference type="PROSITE" id="PS51736">
    <property type="entry name" value="RECOMBINASES_3"/>
    <property type="match status" value="1"/>
</dbReference>
<evidence type="ECO:0000259" key="3">
    <source>
        <dbReference type="PROSITE" id="PS51737"/>
    </source>
</evidence>
<dbReference type="PANTHER" id="PTHR30461:SF23">
    <property type="entry name" value="DNA RECOMBINASE-RELATED"/>
    <property type="match status" value="1"/>
</dbReference>
<evidence type="ECO:0000313" key="4">
    <source>
        <dbReference type="EMBL" id="NTS66815.1"/>
    </source>
</evidence>
<dbReference type="Gene3D" id="3.40.50.1390">
    <property type="entry name" value="Resolvase, N-terminal catalytic domain"/>
    <property type="match status" value="1"/>
</dbReference>
<dbReference type="Pfam" id="PF00239">
    <property type="entry name" value="Resolvase"/>
    <property type="match status" value="1"/>
</dbReference>
<dbReference type="CDD" id="cd00338">
    <property type="entry name" value="Ser_Recombinase"/>
    <property type="match status" value="1"/>
</dbReference>
<evidence type="ECO:0000256" key="1">
    <source>
        <dbReference type="SAM" id="Coils"/>
    </source>
</evidence>
<dbReference type="PROSITE" id="PS51737">
    <property type="entry name" value="RECOMBINASE_DNA_BIND"/>
    <property type="match status" value="1"/>
</dbReference>
<evidence type="ECO:0000259" key="2">
    <source>
        <dbReference type="PROSITE" id="PS51736"/>
    </source>
</evidence>
<proteinExistence type="predicted"/>